<evidence type="ECO:0000313" key="2">
    <source>
        <dbReference type="EMBL" id="CAK0820760.1"/>
    </source>
</evidence>
<comment type="caution">
    <text evidence="2">The sequence shown here is derived from an EMBL/GenBank/DDBJ whole genome shotgun (WGS) entry which is preliminary data.</text>
</comment>
<feature type="non-terminal residue" evidence="2">
    <location>
        <position position="1"/>
    </location>
</feature>
<evidence type="ECO:0000313" key="3">
    <source>
        <dbReference type="Proteomes" id="UP001189429"/>
    </source>
</evidence>
<organism evidence="2 3">
    <name type="scientific">Prorocentrum cordatum</name>
    <dbReference type="NCBI Taxonomy" id="2364126"/>
    <lineage>
        <taxon>Eukaryota</taxon>
        <taxon>Sar</taxon>
        <taxon>Alveolata</taxon>
        <taxon>Dinophyceae</taxon>
        <taxon>Prorocentrales</taxon>
        <taxon>Prorocentraceae</taxon>
        <taxon>Prorocentrum</taxon>
    </lineage>
</organism>
<sequence length="421" mass="46436">CRDKKDKRAKADDALARNAEHWDQRPEKRGIQTVVGTIQAAAQKYGAITIAHILQDSSCQVPVQAERVEFRHNVLEAIRNEFVDLVLGEATDITEPQVGRALAEARPELLQPIFTVAVQEMADASVGAKGACTITAIGKVILDVAPEFGRCDLSEMNLDPSMTEYFEGLWSHQVAADLSVIVQGARVLENPANSFALSRELRPRCVTIGAHKDMLSSRHRAFFKTAHGARANRGKTAWDVMELVHKAAVKQRDLATSGPDAAAAFAIEVSEMLKTELAREWRAAANALMDKLLVDEGDEGADRLKVIGGYSGQCGRVPSDQVNKDDADERVANFKNFAWTLILASFDTCVDSSYKQCTELSDVYWSIYEAAPRCVRNVEENKGTFAAWSKHRQRERNIQDAGNIPDRDDGKQMNALVQKIG</sequence>
<dbReference type="Proteomes" id="UP001189429">
    <property type="component" value="Unassembled WGS sequence"/>
</dbReference>
<accession>A0ABN9RNK4</accession>
<gene>
    <name evidence="2" type="ORF">PCOR1329_LOCUS22316</name>
</gene>
<reference evidence="2" key="1">
    <citation type="submission" date="2023-10" db="EMBL/GenBank/DDBJ databases">
        <authorList>
            <person name="Chen Y."/>
            <person name="Shah S."/>
            <person name="Dougan E. K."/>
            <person name="Thang M."/>
            <person name="Chan C."/>
        </authorList>
    </citation>
    <scope>NUCLEOTIDE SEQUENCE [LARGE SCALE GENOMIC DNA]</scope>
</reference>
<proteinExistence type="predicted"/>
<evidence type="ECO:0000256" key="1">
    <source>
        <dbReference type="SAM" id="MobiDB-lite"/>
    </source>
</evidence>
<dbReference type="EMBL" id="CAUYUJ010007446">
    <property type="protein sequence ID" value="CAK0820760.1"/>
    <property type="molecule type" value="Genomic_DNA"/>
</dbReference>
<protein>
    <submittedName>
        <fullName evidence="2">Uncharacterized protein</fullName>
    </submittedName>
</protein>
<keyword evidence="3" id="KW-1185">Reference proteome</keyword>
<feature type="region of interest" description="Disordered" evidence="1">
    <location>
        <begin position="1"/>
        <end position="24"/>
    </location>
</feature>
<name>A0ABN9RNK4_9DINO</name>